<sequence>MPVEEVCAFKVTHATTICVCAHFSAQARQAAANDRTRQPLSATRLFLNFCAANAQVPTTFAYPGSSLSLV</sequence>
<reference evidence="1 2" key="1">
    <citation type="submission" date="2024-05" db="EMBL/GenBank/DDBJ databases">
        <title>The nuclear and mitochondrial genome assemblies of Tetragonisca angustula (Apidae: Meliponini), a tiny yet remarkable pollinator in the Neotropics.</title>
        <authorList>
            <person name="Ferrari R."/>
            <person name="Ricardo P.C."/>
            <person name="Dias F.C."/>
            <person name="Araujo N.S."/>
            <person name="Soares D.O."/>
            <person name="Zhou Q.-S."/>
            <person name="Zhu C.-D."/>
            <person name="Coutinho L."/>
            <person name="Airas M.C."/>
            <person name="Batista T.M."/>
        </authorList>
    </citation>
    <scope>NUCLEOTIDE SEQUENCE [LARGE SCALE GENOMIC DNA]</scope>
    <source>
        <strain evidence="1">ASF017062</strain>
        <tissue evidence="1">Abdomen</tissue>
    </source>
</reference>
<protein>
    <submittedName>
        <fullName evidence="1">Uncharacterized protein</fullName>
    </submittedName>
</protein>
<dbReference type="EMBL" id="JAWNGG020000058">
    <property type="protein sequence ID" value="KAK9304958.1"/>
    <property type="molecule type" value="Genomic_DNA"/>
</dbReference>
<evidence type="ECO:0000313" key="2">
    <source>
        <dbReference type="Proteomes" id="UP001432146"/>
    </source>
</evidence>
<name>A0AAW1A723_9HYME</name>
<keyword evidence="2" id="KW-1185">Reference proteome</keyword>
<dbReference type="AlphaFoldDB" id="A0AAW1A723"/>
<proteinExistence type="predicted"/>
<organism evidence="1 2">
    <name type="scientific">Tetragonisca angustula</name>
    <dbReference type="NCBI Taxonomy" id="166442"/>
    <lineage>
        <taxon>Eukaryota</taxon>
        <taxon>Metazoa</taxon>
        <taxon>Ecdysozoa</taxon>
        <taxon>Arthropoda</taxon>
        <taxon>Hexapoda</taxon>
        <taxon>Insecta</taxon>
        <taxon>Pterygota</taxon>
        <taxon>Neoptera</taxon>
        <taxon>Endopterygota</taxon>
        <taxon>Hymenoptera</taxon>
        <taxon>Apocrita</taxon>
        <taxon>Aculeata</taxon>
        <taxon>Apoidea</taxon>
        <taxon>Anthophila</taxon>
        <taxon>Apidae</taxon>
        <taxon>Tetragonisca</taxon>
    </lineage>
</organism>
<evidence type="ECO:0000313" key="1">
    <source>
        <dbReference type="EMBL" id="KAK9304958.1"/>
    </source>
</evidence>
<dbReference type="Proteomes" id="UP001432146">
    <property type="component" value="Unassembled WGS sequence"/>
</dbReference>
<accession>A0AAW1A723</accession>
<comment type="caution">
    <text evidence="1">The sequence shown here is derived from an EMBL/GenBank/DDBJ whole genome shotgun (WGS) entry which is preliminary data.</text>
</comment>
<gene>
    <name evidence="1" type="ORF">QLX08_003887</name>
</gene>